<reference evidence="4" key="1">
    <citation type="submission" date="2016-05" db="EMBL/GenBank/DDBJ databases">
        <authorList>
            <person name="Naeem Raeece"/>
        </authorList>
    </citation>
    <scope>NUCLEOTIDE SEQUENCE [LARGE SCALE GENOMIC DNA]</scope>
</reference>
<gene>
    <name evidence="3" type="ORF">POVCU2_0022930</name>
</gene>
<feature type="region of interest" description="Disordered" evidence="2">
    <location>
        <begin position="526"/>
        <end position="574"/>
    </location>
</feature>
<keyword evidence="1" id="KW-0175">Coiled coil</keyword>
<organism evidence="3 4">
    <name type="scientific">Plasmodium ovale curtisi</name>
    <dbReference type="NCBI Taxonomy" id="864141"/>
    <lineage>
        <taxon>Eukaryota</taxon>
        <taxon>Sar</taxon>
        <taxon>Alveolata</taxon>
        <taxon>Apicomplexa</taxon>
        <taxon>Aconoidasida</taxon>
        <taxon>Haemosporida</taxon>
        <taxon>Plasmodiidae</taxon>
        <taxon>Plasmodium</taxon>
        <taxon>Plasmodium (Plasmodium)</taxon>
    </lineage>
</organism>
<feature type="compositionally biased region" description="Basic and acidic residues" evidence="2">
    <location>
        <begin position="899"/>
        <end position="911"/>
    </location>
</feature>
<dbReference type="EMBL" id="FLQU01000311">
    <property type="protein sequence ID" value="SBS83807.1"/>
    <property type="molecule type" value="Genomic_DNA"/>
</dbReference>
<feature type="region of interest" description="Disordered" evidence="2">
    <location>
        <begin position="62"/>
        <end position="96"/>
    </location>
</feature>
<feature type="compositionally biased region" description="Basic and acidic residues" evidence="2">
    <location>
        <begin position="526"/>
        <end position="539"/>
    </location>
</feature>
<feature type="compositionally biased region" description="Low complexity" evidence="2">
    <location>
        <begin position="545"/>
        <end position="574"/>
    </location>
</feature>
<accession>A0A1A8VVT9</accession>
<dbReference type="Proteomes" id="UP000078560">
    <property type="component" value="Unassembled WGS sequence"/>
</dbReference>
<proteinExistence type="predicted"/>
<evidence type="ECO:0000256" key="2">
    <source>
        <dbReference type="SAM" id="MobiDB-lite"/>
    </source>
</evidence>
<sequence length="1318" mass="153412">MVRFPLSKGSIVPIIVKVEHGRSFFAFLSHSLCSSGGRSVRCCSSIFDMIARKKAELEQRRRNKGGILEEKKAPQRGSYSEAHDGTQTRITKGKKQENSETCDEAFAYTCDEKGDKDAVRKIEEGNKLKKGKIYCGRSVDSKDNVEKCVKTYLEIPEEDIYKNKMYLLKYAKNLQPNDELYKYRLVTKYYVQAGDNTFVVPLKGGGLLNGGILLNRGDLNRGDLSRGDLNRGDLNRGDLNRGDLNRGDINRGDPNQMETLIENNLEMEQPGGNFHLSGRTETNEKSIYSNPQYYVERETHLNDNIHNFRIYQRRTLQERRNNERSIYEEEYERENGEVQLWGKLPYGNKKINELSHLPLHLFVEKTKLKIDSTNVVRKEIKAEEIKAEEKKAEEKKAEEKKAEEISYGGEYMHMFINLFIYIGICGFRNINLLNILSIKMQMCMVMNGKRYTPEQRTRENISKMKTHFVGLHQAVMNIRKNANPQLEEKEGSYFLSQTRNGGEGADHATLDTGKKVENRKDYIENVYRKGKDDKQKDDPIATPLSASNPATSSSSAATSSSSAATSSSSATTSSFSDAISYSSGMVKSCVRFSYSASDKINFNRLKKKKELALYREKSREDVTRLKYANVENFRKSKMEVSREAAPELPTKRGKKEGIVKKFFFGFHPALIRLHNRRLFQRKLNGKRVTNSREHLHKSETYTEKTRRKRNTNIKQLYMPSYQKDIRLRRYRKVKSLRNTCMSRYKHIWGNTSDAVLKYVNEEYEGTYPHDNNVGRYASKGGLLDMLARGDEVHFDDYTIVDYSICASGRAKRLRAYRNLVRRSQEITRKELLRDSNSTNMEKEYKRNEAVKWVYRFKNCSNMFNKDKGVEIPDGDVKRLDAYLLETFSGGSVGSGDSSDNGRRDVPGERNHRGGVSLRDYAQVAGSCSNLYYFDERLIFVMLERVQETLDTFYAEQKRKKVETGKKDMNIQCMEEKSHQLHLFENTWKFLIASLQTTHFAKSILEIDQRYNTVIKLINLFYSKFNVFLTSNMMVHVHLFAYNLARLYFGYLDICVVIPGNAFPFKYVESGIHRRDMDIRIHTHLKTYLSCMSFYVCFSSLCLKWGGRRRINTCEMDILRKQQTHRKVPSQRWEKYISSEEITEKSNMYCIEESVIESQNVGYIYRTLFYFFKYVKLLRDKNLVLHPKEGTQYLHNIILFYYFFKKEFRRKNINYLNEENFRDILPLFIVQILKKRKIKEIPLDTIFFRDMRVRTSRGRKNSSLKCVQCTYSGLFAQSVPDYFAELSKGCISSELLLPGAMLTKCFQLHESPPRVFVQE</sequence>
<feature type="coiled-coil region" evidence="1">
    <location>
        <begin position="375"/>
        <end position="405"/>
    </location>
</feature>
<name>A0A1A8VVT9_PLAOA</name>
<evidence type="ECO:0000256" key="1">
    <source>
        <dbReference type="SAM" id="Coils"/>
    </source>
</evidence>
<evidence type="ECO:0000313" key="3">
    <source>
        <dbReference type="EMBL" id="SBS83807.1"/>
    </source>
</evidence>
<protein>
    <submittedName>
        <fullName evidence="3">Uncharacterized protein</fullName>
    </submittedName>
</protein>
<feature type="region of interest" description="Disordered" evidence="2">
    <location>
        <begin position="891"/>
        <end position="913"/>
    </location>
</feature>
<evidence type="ECO:0000313" key="4">
    <source>
        <dbReference type="Proteomes" id="UP000078560"/>
    </source>
</evidence>